<keyword evidence="2" id="KW-0472">Membrane</keyword>
<gene>
    <name evidence="4" type="ORF">VNI00_004132</name>
</gene>
<evidence type="ECO:0000313" key="5">
    <source>
        <dbReference type="Proteomes" id="UP001383192"/>
    </source>
</evidence>
<keyword evidence="2" id="KW-1133">Transmembrane helix</keyword>
<evidence type="ECO:0000256" key="1">
    <source>
        <dbReference type="SAM" id="MobiDB-lite"/>
    </source>
</evidence>
<name>A0AAW0DMV2_9AGAR</name>
<dbReference type="AlphaFoldDB" id="A0AAW0DMV2"/>
<evidence type="ECO:0000313" key="4">
    <source>
        <dbReference type="EMBL" id="KAK7052813.1"/>
    </source>
</evidence>
<dbReference type="InterPro" id="IPR055754">
    <property type="entry name" value="DUF7330"/>
</dbReference>
<dbReference type="Proteomes" id="UP001383192">
    <property type="component" value="Unassembled WGS sequence"/>
</dbReference>
<feature type="region of interest" description="Disordered" evidence="1">
    <location>
        <begin position="1"/>
        <end position="46"/>
    </location>
</feature>
<dbReference type="Pfam" id="PF24016">
    <property type="entry name" value="DUF7330"/>
    <property type="match status" value="1"/>
</dbReference>
<accession>A0AAW0DMV2</accession>
<organism evidence="4 5">
    <name type="scientific">Paramarasmius palmivorus</name>
    <dbReference type="NCBI Taxonomy" id="297713"/>
    <lineage>
        <taxon>Eukaryota</taxon>
        <taxon>Fungi</taxon>
        <taxon>Dikarya</taxon>
        <taxon>Basidiomycota</taxon>
        <taxon>Agaricomycotina</taxon>
        <taxon>Agaricomycetes</taxon>
        <taxon>Agaricomycetidae</taxon>
        <taxon>Agaricales</taxon>
        <taxon>Marasmiineae</taxon>
        <taxon>Marasmiaceae</taxon>
        <taxon>Paramarasmius</taxon>
    </lineage>
</organism>
<evidence type="ECO:0000259" key="3">
    <source>
        <dbReference type="Pfam" id="PF24016"/>
    </source>
</evidence>
<feature type="domain" description="DUF7330" evidence="3">
    <location>
        <begin position="331"/>
        <end position="459"/>
    </location>
</feature>
<feature type="transmembrane region" description="Helical" evidence="2">
    <location>
        <begin position="94"/>
        <end position="112"/>
    </location>
</feature>
<protein>
    <recommendedName>
        <fullName evidence="3">DUF7330 domain-containing protein</fullName>
    </recommendedName>
</protein>
<reference evidence="4 5" key="1">
    <citation type="submission" date="2024-01" db="EMBL/GenBank/DDBJ databases">
        <title>A draft genome for a cacao thread blight-causing isolate of Paramarasmius palmivorus.</title>
        <authorList>
            <person name="Baruah I.K."/>
            <person name="Bukari Y."/>
            <person name="Amoako-Attah I."/>
            <person name="Meinhardt L.W."/>
            <person name="Bailey B.A."/>
            <person name="Cohen S.P."/>
        </authorList>
    </citation>
    <scope>NUCLEOTIDE SEQUENCE [LARGE SCALE GENOMIC DNA]</scope>
    <source>
        <strain evidence="4 5">GH-12</strain>
    </source>
</reference>
<dbReference type="EMBL" id="JAYKXP010000011">
    <property type="protein sequence ID" value="KAK7052813.1"/>
    <property type="molecule type" value="Genomic_DNA"/>
</dbReference>
<keyword evidence="2" id="KW-0812">Transmembrane</keyword>
<sequence length="516" mass="57210">MIIPEDAPTSPLKGQHPELPARQDQPPPSYGAVDQNQGRSVPYLQTQGAYPGSAQPYSASGPSYAHVIVPPSPHYPQLDPHEQRRIRRKTTRRFCQAFVLAILIWALVSILVQSMVEVAKFTGRHWVIAQNQYNIPKGVNLDHCLVPQAGQSVSPVSPYPYAAHVSFDLPADAETLLFLSRGSLSSGQLRVAGHEASTDVSVNVTVRYHRDDILAEAKICKLVRESGEIGVGILTPKWWPGRGSDQNLYFDVDISLPLKPAWNRRLDINRFETDLSNFKHIIEDLSGRVYFKDLILKSSNEPVFAESLSVGNATVQTSNSLLYLKRIFANNVKATSSNGPIRGKYDASGSITLETSNAPIDVDVDVTATDSEGKLFMETSNNNLKAAVKFHSTKQASPYNDKFLVRAVTSNGPLNLDIKEMPLDSTLSLEGKTSNGYGDVWLPAPYEGSYTLKTSNSPLILDQRKKDDPWWRGRNRHVEMNRSKLVMEGMIYWDEANKEKSSVSVKSSNAPLTLHL</sequence>
<proteinExistence type="predicted"/>
<feature type="compositionally biased region" description="Polar residues" evidence="1">
    <location>
        <begin position="34"/>
        <end position="46"/>
    </location>
</feature>
<keyword evidence="5" id="KW-1185">Reference proteome</keyword>
<comment type="caution">
    <text evidence="4">The sequence shown here is derived from an EMBL/GenBank/DDBJ whole genome shotgun (WGS) entry which is preliminary data.</text>
</comment>
<evidence type="ECO:0000256" key="2">
    <source>
        <dbReference type="SAM" id="Phobius"/>
    </source>
</evidence>